<dbReference type="EMBL" id="HBGU01079621">
    <property type="protein sequence ID" value="CAD9546585.1"/>
    <property type="molecule type" value="Transcribed_RNA"/>
</dbReference>
<gene>
    <name evidence="2" type="ORF">CBRE1094_LOCUS43437</name>
</gene>
<accession>A0A7S2NLM5</accession>
<keyword evidence="1" id="KW-0472">Membrane</keyword>
<sequence>MEAAARATYGTKSSKSKSIEAVSRTCELRRISLPLVIGVSTGGLVGVCIFHLHQDTLRWLQDCRCHWPKAESRNEEGVFQALIRLAFSLTDIFGAAVAAVLLL</sequence>
<keyword evidence="1" id="KW-1133">Transmembrane helix</keyword>
<proteinExistence type="predicted"/>
<evidence type="ECO:0000256" key="1">
    <source>
        <dbReference type="SAM" id="Phobius"/>
    </source>
</evidence>
<evidence type="ECO:0000313" key="2">
    <source>
        <dbReference type="EMBL" id="CAD9546585.1"/>
    </source>
</evidence>
<dbReference type="AlphaFoldDB" id="A0A7S2NLM5"/>
<feature type="transmembrane region" description="Helical" evidence="1">
    <location>
        <begin position="81"/>
        <end position="102"/>
    </location>
</feature>
<keyword evidence="1" id="KW-0812">Transmembrane</keyword>
<protein>
    <submittedName>
        <fullName evidence="2">Uncharacterized protein</fullName>
    </submittedName>
</protein>
<organism evidence="2">
    <name type="scientific">Haptolina brevifila</name>
    <dbReference type="NCBI Taxonomy" id="156173"/>
    <lineage>
        <taxon>Eukaryota</taxon>
        <taxon>Haptista</taxon>
        <taxon>Haptophyta</taxon>
        <taxon>Prymnesiophyceae</taxon>
        <taxon>Prymnesiales</taxon>
        <taxon>Prymnesiaceae</taxon>
        <taxon>Haptolina</taxon>
    </lineage>
</organism>
<reference evidence="2" key="1">
    <citation type="submission" date="2021-01" db="EMBL/GenBank/DDBJ databases">
        <authorList>
            <person name="Corre E."/>
            <person name="Pelletier E."/>
            <person name="Niang G."/>
            <person name="Scheremetjew M."/>
            <person name="Finn R."/>
            <person name="Kale V."/>
            <person name="Holt S."/>
            <person name="Cochrane G."/>
            <person name="Meng A."/>
            <person name="Brown T."/>
            <person name="Cohen L."/>
        </authorList>
    </citation>
    <scope>NUCLEOTIDE SEQUENCE</scope>
    <source>
        <strain evidence="2">UTEX LB 985</strain>
    </source>
</reference>
<feature type="transmembrane region" description="Helical" evidence="1">
    <location>
        <begin position="33"/>
        <end position="52"/>
    </location>
</feature>
<name>A0A7S2NLM5_9EUKA</name>